<dbReference type="VEuPathDB" id="TrichDB:TRFO_38258"/>
<protein>
    <submittedName>
        <fullName evidence="1">Uncharacterized protein</fullName>
    </submittedName>
</protein>
<proteinExistence type="predicted"/>
<reference evidence="1" key="1">
    <citation type="submission" date="2016-10" db="EMBL/GenBank/DDBJ databases">
        <authorList>
            <person name="Benchimol M."/>
            <person name="Almeida L.G."/>
            <person name="Vasconcelos A.T."/>
            <person name="Perreira-Neves A."/>
            <person name="Rosa I.A."/>
            <person name="Tasca T."/>
            <person name="Bogo M.R."/>
            <person name="de Souza W."/>
        </authorList>
    </citation>
    <scope>NUCLEOTIDE SEQUENCE [LARGE SCALE GENOMIC DNA]</scope>
    <source>
        <strain evidence="1">K</strain>
    </source>
</reference>
<evidence type="ECO:0000313" key="2">
    <source>
        <dbReference type="Proteomes" id="UP000179807"/>
    </source>
</evidence>
<dbReference type="RefSeq" id="XP_068348768.1">
    <property type="nucleotide sequence ID" value="XM_068511937.1"/>
</dbReference>
<organism evidence="1 2">
    <name type="scientific">Tritrichomonas foetus</name>
    <dbReference type="NCBI Taxonomy" id="1144522"/>
    <lineage>
        <taxon>Eukaryota</taxon>
        <taxon>Metamonada</taxon>
        <taxon>Parabasalia</taxon>
        <taxon>Tritrichomonadida</taxon>
        <taxon>Tritrichomonadidae</taxon>
        <taxon>Tritrichomonas</taxon>
    </lineage>
</organism>
<dbReference type="EMBL" id="MLAK01001232">
    <property type="protein sequence ID" value="OHS95631.1"/>
    <property type="molecule type" value="Genomic_DNA"/>
</dbReference>
<sequence length="166" mass="19007">MAKPGRPTKHVKARYISFTCNNEQSFYLLDDHGVIMKKNGNFVLHSLEKIDDQISSQIIITSYNSAINTEPSTPIAQSPQSPNHSNDQLSTFEIDVMPNQYQLISDFTNVSDVKDDDFFCTDENYLSENSEDFRLCSDNVYNLYFQESVSFVDSEKLDLGLDFLDF</sequence>
<gene>
    <name evidence="1" type="ORF">TRFO_38258</name>
</gene>
<dbReference type="AlphaFoldDB" id="A0A1J4JBL4"/>
<keyword evidence="2" id="KW-1185">Reference proteome</keyword>
<dbReference type="Proteomes" id="UP000179807">
    <property type="component" value="Unassembled WGS sequence"/>
</dbReference>
<evidence type="ECO:0000313" key="1">
    <source>
        <dbReference type="EMBL" id="OHS95631.1"/>
    </source>
</evidence>
<name>A0A1J4JBL4_9EUKA</name>
<comment type="caution">
    <text evidence="1">The sequence shown here is derived from an EMBL/GenBank/DDBJ whole genome shotgun (WGS) entry which is preliminary data.</text>
</comment>
<accession>A0A1J4JBL4</accession>
<dbReference type="GeneID" id="94846641"/>